<dbReference type="CDD" id="cd05237">
    <property type="entry name" value="UDP_invert_4-6DH_SDR_e"/>
    <property type="match status" value="1"/>
</dbReference>
<name>A0A1R0Y034_9BACL</name>
<evidence type="ECO:0000313" key="4">
    <source>
        <dbReference type="Proteomes" id="UP000187439"/>
    </source>
</evidence>
<proteinExistence type="inferred from homology"/>
<dbReference type="OrthoDB" id="9803111at2"/>
<protein>
    <submittedName>
        <fullName evidence="3">UDP-N-acetylglucosamine 4,6-dehydratase</fullName>
    </submittedName>
</protein>
<organism evidence="3 4">
    <name type="scientific">Paenibacillus odorifer</name>
    <dbReference type="NCBI Taxonomy" id="189426"/>
    <lineage>
        <taxon>Bacteria</taxon>
        <taxon>Bacillati</taxon>
        <taxon>Bacillota</taxon>
        <taxon>Bacilli</taxon>
        <taxon>Bacillales</taxon>
        <taxon>Paenibacillaceae</taxon>
        <taxon>Paenibacillus</taxon>
    </lineage>
</organism>
<comment type="caution">
    <text evidence="3">The sequence shown here is derived from an EMBL/GenBank/DDBJ whole genome shotgun (WGS) entry which is preliminary data.</text>
</comment>
<sequence length="328" mass="36537">MFNNKRIVVTGGTGSWGHELIRQLLPQNPKEIIVFSRSESAQVAMSREFEDHRLSFIIGDIRDKDALIAACRGVDYIFHLAALKHVPVCEDQPYEALKTNVVGTQNVIEAAIVNGVEKAIYISTDKAANPSNFYGMTKAIGEKLFVYANLIGSNTRFVTVRGGNVLGTNGSVVHLFMKQIKDKGQVRITDMKMTRFFFTLRDAITLLFKASEVSLGGEIFVMTMPTCRIIDLAEVLIEASGESNVSIVETGIRPGEKIHEILMSDFESLTTVVYDEQYLVILPTLNMPELKAHYSAYPHVSFNSFSSETNLMDQEEIKSILIRGGFLQ</sequence>
<dbReference type="SUPFAM" id="SSF51735">
    <property type="entry name" value="NAD(P)-binding Rossmann-fold domains"/>
    <property type="match status" value="1"/>
</dbReference>
<reference evidence="3 4" key="1">
    <citation type="submission" date="2016-10" db="EMBL/GenBank/DDBJ databases">
        <title>Paenibacillus species isolates.</title>
        <authorList>
            <person name="Beno S.M."/>
        </authorList>
    </citation>
    <scope>NUCLEOTIDE SEQUENCE [LARGE SCALE GENOMIC DNA]</scope>
    <source>
        <strain evidence="3 4">FSL H7-0710</strain>
    </source>
</reference>
<dbReference type="Pfam" id="PF02719">
    <property type="entry name" value="Polysacc_synt_2"/>
    <property type="match status" value="1"/>
</dbReference>
<dbReference type="Gene3D" id="3.40.50.720">
    <property type="entry name" value="NAD(P)-binding Rossmann-like Domain"/>
    <property type="match status" value="1"/>
</dbReference>
<evidence type="ECO:0000259" key="2">
    <source>
        <dbReference type="Pfam" id="PF02719"/>
    </source>
</evidence>
<comment type="similarity">
    <text evidence="1">Belongs to the polysaccharide synthase family.</text>
</comment>
<feature type="domain" description="Polysaccharide biosynthesis protein CapD-like" evidence="2">
    <location>
        <begin position="7"/>
        <end position="279"/>
    </location>
</feature>
<gene>
    <name evidence="3" type="ORF">BSK52_12695</name>
</gene>
<dbReference type="InterPro" id="IPR036291">
    <property type="entry name" value="NAD(P)-bd_dom_sf"/>
</dbReference>
<dbReference type="PANTHER" id="PTHR43318:SF2">
    <property type="entry name" value="UDP-N-ACETYLGLUCOSAMINE 4,6-DEHYDRATASE (INVERTING)"/>
    <property type="match status" value="1"/>
</dbReference>
<accession>A0A1R0Y034</accession>
<dbReference type="RefSeq" id="WP_042130842.1">
    <property type="nucleotide sequence ID" value="NZ_MPTC01000009.1"/>
</dbReference>
<dbReference type="EMBL" id="MPTC01000009">
    <property type="protein sequence ID" value="OMD40720.1"/>
    <property type="molecule type" value="Genomic_DNA"/>
</dbReference>
<evidence type="ECO:0000256" key="1">
    <source>
        <dbReference type="ARBA" id="ARBA00007430"/>
    </source>
</evidence>
<dbReference type="InterPro" id="IPR051203">
    <property type="entry name" value="Polysaccharide_Synthase-Rel"/>
</dbReference>
<dbReference type="PANTHER" id="PTHR43318">
    <property type="entry name" value="UDP-N-ACETYLGLUCOSAMINE 4,6-DEHYDRATASE"/>
    <property type="match status" value="1"/>
</dbReference>
<dbReference type="AlphaFoldDB" id="A0A1R0Y034"/>
<evidence type="ECO:0000313" key="3">
    <source>
        <dbReference type="EMBL" id="OMD40720.1"/>
    </source>
</evidence>
<dbReference type="Proteomes" id="UP000187439">
    <property type="component" value="Unassembled WGS sequence"/>
</dbReference>
<dbReference type="InterPro" id="IPR003869">
    <property type="entry name" value="Polysac_CapD-like"/>
</dbReference>